<dbReference type="AlphaFoldDB" id="A0A2V4XRN6"/>
<organism evidence="2 3">
    <name type="scientific">Winogradskyella epiphytica</name>
    <dbReference type="NCBI Taxonomy" id="262005"/>
    <lineage>
        <taxon>Bacteria</taxon>
        <taxon>Pseudomonadati</taxon>
        <taxon>Bacteroidota</taxon>
        <taxon>Flavobacteriia</taxon>
        <taxon>Flavobacteriales</taxon>
        <taxon>Flavobacteriaceae</taxon>
        <taxon>Winogradskyella</taxon>
    </lineage>
</organism>
<protein>
    <submittedName>
        <fullName evidence="2">SprT-like family protein</fullName>
    </submittedName>
</protein>
<dbReference type="Pfam" id="PF10263">
    <property type="entry name" value="SprT-like"/>
    <property type="match status" value="1"/>
</dbReference>
<proteinExistence type="predicted"/>
<dbReference type="RefSeq" id="WP_110476074.1">
    <property type="nucleotide sequence ID" value="NZ_BMWQ01000005.1"/>
</dbReference>
<dbReference type="GO" id="GO:0006950">
    <property type="term" value="P:response to stress"/>
    <property type="evidence" value="ECO:0007669"/>
    <property type="project" value="UniProtKB-ARBA"/>
</dbReference>
<feature type="domain" description="SprT-like" evidence="1">
    <location>
        <begin position="28"/>
        <end position="97"/>
    </location>
</feature>
<evidence type="ECO:0000313" key="3">
    <source>
        <dbReference type="Proteomes" id="UP000248054"/>
    </source>
</evidence>
<keyword evidence="3" id="KW-1185">Reference proteome</keyword>
<dbReference type="EMBL" id="QJTD01000005">
    <property type="protein sequence ID" value="PYE80531.1"/>
    <property type="molecule type" value="Genomic_DNA"/>
</dbReference>
<accession>A0A2V4XRN6</accession>
<comment type="caution">
    <text evidence="2">The sequence shown here is derived from an EMBL/GenBank/DDBJ whole genome shotgun (WGS) entry which is preliminary data.</text>
</comment>
<evidence type="ECO:0000313" key="2">
    <source>
        <dbReference type="EMBL" id="PYE80531.1"/>
    </source>
</evidence>
<reference evidence="2 3" key="1">
    <citation type="submission" date="2018-06" db="EMBL/GenBank/DDBJ databases">
        <title>Genomic Encyclopedia of Type Strains, Phase III (KMG-III): the genomes of soil and plant-associated and newly described type strains.</title>
        <authorList>
            <person name="Whitman W."/>
        </authorList>
    </citation>
    <scope>NUCLEOTIDE SEQUENCE [LARGE SCALE GENOMIC DNA]</scope>
    <source>
        <strain evidence="2 3">CECT 7945</strain>
    </source>
</reference>
<sequence length="205" mass="23865">MQTPLLDFIPAAAHPLVSELLAIDNLVIKVKNERKTRHGDYRALSNGQHEITVNSNLNPYRFLITLIHEVAHFEAYKKYGHAIKPHGKEWKRTFQHLMLPFLRPEIFPMDLLPLLANHFKNPKASSDTDTVLALALKQYNEDNDKTYVFELPLGTTFKLYNGRIFKRGIQRRKRIECVEVKSGKLYLFNPNAEVEVLEEEFISRH</sequence>
<name>A0A2V4XRN6_9FLAO</name>
<gene>
    <name evidence="2" type="ORF">DFQ11_105128</name>
</gene>
<dbReference type="Proteomes" id="UP000248054">
    <property type="component" value="Unassembled WGS sequence"/>
</dbReference>
<evidence type="ECO:0000259" key="1">
    <source>
        <dbReference type="Pfam" id="PF10263"/>
    </source>
</evidence>
<dbReference type="InterPro" id="IPR006640">
    <property type="entry name" value="SprT-like_domain"/>
</dbReference>
<dbReference type="OrthoDB" id="267364at2"/>